<dbReference type="InterPro" id="IPR051654">
    <property type="entry name" value="Meroterpenoid_MTases"/>
</dbReference>
<dbReference type="RefSeq" id="XP_044718102.1">
    <property type="nucleotide sequence ID" value="XM_044867215.1"/>
</dbReference>
<dbReference type="PANTHER" id="PTHR35897:SF1">
    <property type="entry name" value="METHYLTRANSFERASE AUSD"/>
    <property type="match status" value="1"/>
</dbReference>
<dbReference type="Proteomes" id="UP000824596">
    <property type="component" value="Unassembled WGS sequence"/>
</dbReference>
<dbReference type="InterPro" id="IPR041698">
    <property type="entry name" value="Methyltransf_25"/>
</dbReference>
<dbReference type="CDD" id="cd02440">
    <property type="entry name" value="AdoMet_MTases"/>
    <property type="match status" value="1"/>
</dbReference>
<keyword evidence="2" id="KW-0808">Transferase</keyword>
<sequence>MVYEPYQEELPANKAKAWSLLKSYSKIPPNEIESHLRAVREKARKVFPYGCIGRWLFLDYAITTLPEYPSIVQRIKSGDILLDAGCAFGYVLRQLASDGAPAANLMGTDIEQRFMDLGYELFKDRGMFVARFFAGDLLELEGHSLDEVDGKVSIIHAAGLFHLFEWDDQVKLGIRLVEFFKPDVKNPMLIGRQIGDFHPLDPATHAEQGLGWYRHNIETWQQLWDRIGEETGTKWKATGSLPEIPRSAIGADAPRAGFDFTVSPSHETDTAPTRLCRRAIHAPHAARFPGTVQSEETERMELAKMPRWPTAFSGCLQTHSPVSVRQSRTVASRQADTRSNEW</sequence>
<evidence type="ECO:0000256" key="4">
    <source>
        <dbReference type="ARBA" id="ARBA00038314"/>
    </source>
</evidence>
<keyword evidence="3" id="KW-0949">S-adenosyl-L-methionine</keyword>
<evidence type="ECO:0000313" key="8">
    <source>
        <dbReference type="Proteomes" id="UP000824596"/>
    </source>
</evidence>
<evidence type="ECO:0000256" key="1">
    <source>
        <dbReference type="ARBA" id="ARBA00005179"/>
    </source>
</evidence>
<dbReference type="GO" id="GO:0008168">
    <property type="term" value="F:methyltransferase activity"/>
    <property type="evidence" value="ECO:0007669"/>
    <property type="project" value="UniProtKB-KW"/>
</dbReference>
<dbReference type="EMBL" id="JAIZPD010000010">
    <property type="protein sequence ID" value="KAH0960589.1"/>
    <property type="molecule type" value="Genomic_DNA"/>
</dbReference>
<dbReference type="OrthoDB" id="2094832at2759"/>
<dbReference type="Gene3D" id="3.40.50.150">
    <property type="entry name" value="Vaccinia Virus protein VP39"/>
    <property type="match status" value="1"/>
</dbReference>
<reference evidence="7" key="1">
    <citation type="submission" date="2021-09" db="EMBL/GenBank/DDBJ databases">
        <title>A high-quality genome of the endoparasitic fungus Hirsutella rhossiliensis with a comparison of Hirsutella genomes reveals transposable elements contributing to genome size variation.</title>
        <authorList>
            <person name="Lin R."/>
            <person name="Jiao Y."/>
            <person name="Sun X."/>
            <person name="Ling J."/>
            <person name="Xie B."/>
            <person name="Cheng X."/>
        </authorList>
    </citation>
    <scope>NUCLEOTIDE SEQUENCE</scope>
    <source>
        <strain evidence="7">HR02</strain>
    </source>
</reference>
<dbReference type="GeneID" id="68357873"/>
<evidence type="ECO:0000256" key="5">
    <source>
        <dbReference type="SAM" id="MobiDB-lite"/>
    </source>
</evidence>
<proteinExistence type="inferred from homology"/>
<evidence type="ECO:0000256" key="3">
    <source>
        <dbReference type="ARBA" id="ARBA00022691"/>
    </source>
</evidence>
<dbReference type="InterPro" id="IPR029063">
    <property type="entry name" value="SAM-dependent_MTases_sf"/>
</dbReference>
<evidence type="ECO:0000313" key="7">
    <source>
        <dbReference type="EMBL" id="KAH0960589.1"/>
    </source>
</evidence>
<comment type="pathway">
    <text evidence="1">Secondary metabolite biosynthesis.</text>
</comment>
<dbReference type="GO" id="GO:0032259">
    <property type="term" value="P:methylation"/>
    <property type="evidence" value="ECO:0007669"/>
    <property type="project" value="UniProtKB-KW"/>
</dbReference>
<keyword evidence="7" id="KW-0489">Methyltransferase</keyword>
<feature type="compositionally biased region" description="Polar residues" evidence="5">
    <location>
        <begin position="319"/>
        <end position="334"/>
    </location>
</feature>
<comment type="caution">
    <text evidence="7">The sequence shown here is derived from an EMBL/GenBank/DDBJ whole genome shotgun (WGS) entry which is preliminary data.</text>
</comment>
<dbReference type="SUPFAM" id="SSF53335">
    <property type="entry name" value="S-adenosyl-L-methionine-dependent methyltransferases"/>
    <property type="match status" value="1"/>
</dbReference>
<feature type="domain" description="Methyltransferase" evidence="6">
    <location>
        <begin position="82"/>
        <end position="182"/>
    </location>
</feature>
<gene>
    <name evidence="7" type="ORF">HRG_08744</name>
</gene>
<feature type="region of interest" description="Disordered" evidence="5">
    <location>
        <begin position="319"/>
        <end position="342"/>
    </location>
</feature>
<protein>
    <submittedName>
        <fullName evidence="7">Methyltransferase domain-containing protein</fullName>
    </submittedName>
</protein>
<dbReference type="PANTHER" id="PTHR35897">
    <property type="entry name" value="METHYLTRANSFERASE AUSD"/>
    <property type="match status" value="1"/>
</dbReference>
<organism evidence="7 8">
    <name type="scientific">Hirsutella rhossiliensis</name>
    <dbReference type="NCBI Taxonomy" id="111463"/>
    <lineage>
        <taxon>Eukaryota</taxon>
        <taxon>Fungi</taxon>
        <taxon>Dikarya</taxon>
        <taxon>Ascomycota</taxon>
        <taxon>Pezizomycotina</taxon>
        <taxon>Sordariomycetes</taxon>
        <taxon>Hypocreomycetidae</taxon>
        <taxon>Hypocreales</taxon>
        <taxon>Ophiocordycipitaceae</taxon>
        <taxon>Hirsutella</taxon>
    </lineage>
</organism>
<comment type="similarity">
    <text evidence="4">Belongs to the class I-like SAM-binding methyltransferase superfamily.</text>
</comment>
<dbReference type="Pfam" id="PF13649">
    <property type="entry name" value="Methyltransf_25"/>
    <property type="match status" value="1"/>
</dbReference>
<evidence type="ECO:0000259" key="6">
    <source>
        <dbReference type="Pfam" id="PF13649"/>
    </source>
</evidence>
<name>A0A9P8SFZ6_9HYPO</name>
<dbReference type="AlphaFoldDB" id="A0A9P8SFZ6"/>
<evidence type="ECO:0000256" key="2">
    <source>
        <dbReference type="ARBA" id="ARBA00022679"/>
    </source>
</evidence>
<accession>A0A9P8SFZ6</accession>
<keyword evidence="8" id="KW-1185">Reference proteome</keyword>